<gene>
    <name evidence="1" type="ORF">PCON_13913</name>
</gene>
<dbReference type="AlphaFoldDB" id="U4L8U2"/>
<dbReference type="Proteomes" id="UP000018144">
    <property type="component" value="Unassembled WGS sequence"/>
</dbReference>
<accession>U4L8U2</accession>
<evidence type="ECO:0000313" key="1">
    <source>
        <dbReference type="EMBL" id="CCX14320.1"/>
    </source>
</evidence>
<reference evidence="1 2" key="1">
    <citation type="journal article" date="2013" name="PLoS Genet.">
        <title>The genome and development-dependent transcriptomes of Pyronema confluens: a window into fungal evolution.</title>
        <authorList>
            <person name="Traeger S."/>
            <person name="Altegoer F."/>
            <person name="Freitag M."/>
            <person name="Gabaldon T."/>
            <person name="Kempken F."/>
            <person name="Kumar A."/>
            <person name="Marcet-Houben M."/>
            <person name="Poggeler S."/>
            <person name="Stajich J.E."/>
            <person name="Nowrousian M."/>
        </authorList>
    </citation>
    <scope>NUCLEOTIDE SEQUENCE [LARGE SCALE GENOMIC DNA]</scope>
    <source>
        <strain evidence="2">CBS 100304</strain>
        <tissue evidence="1">Vegetative mycelium</tissue>
    </source>
</reference>
<name>U4L8U2_PYROM</name>
<keyword evidence="2" id="KW-1185">Reference proteome</keyword>
<evidence type="ECO:0000313" key="2">
    <source>
        <dbReference type="Proteomes" id="UP000018144"/>
    </source>
</evidence>
<dbReference type="EMBL" id="HF935952">
    <property type="protein sequence ID" value="CCX14320.1"/>
    <property type="molecule type" value="Genomic_DNA"/>
</dbReference>
<sequence length="92" mass="10370">MIRSYILRCFEYSRGCLAAISEISRRRILTATFEMGIDQLQRTSGMHPQSTPLKLSMSILGLDLFDVDLRSPLKTLNLYLLVLGPYGFTAAL</sequence>
<organism evidence="1 2">
    <name type="scientific">Pyronema omphalodes (strain CBS 100304)</name>
    <name type="common">Pyronema confluens</name>
    <dbReference type="NCBI Taxonomy" id="1076935"/>
    <lineage>
        <taxon>Eukaryota</taxon>
        <taxon>Fungi</taxon>
        <taxon>Dikarya</taxon>
        <taxon>Ascomycota</taxon>
        <taxon>Pezizomycotina</taxon>
        <taxon>Pezizomycetes</taxon>
        <taxon>Pezizales</taxon>
        <taxon>Pyronemataceae</taxon>
        <taxon>Pyronema</taxon>
    </lineage>
</organism>
<proteinExistence type="predicted"/>
<protein>
    <submittedName>
        <fullName evidence="1">Uncharacterized protein</fullName>
    </submittedName>
</protein>